<keyword evidence="3" id="KW-1185">Reference proteome</keyword>
<dbReference type="EMBL" id="KN839886">
    <property type="protein sequence ID" value="KIJ59531.1"/>
    <property type="molecule type" value="Genomic_DNA"/>
</dbReference>
<proteinExistence type="predicted"/>
<organism evidence="2 3">
    <name type="scientific">Hydnomerulius pinastri MD-312</name>
    <dbReference type="NCBI Taxonomy" id="994086"/>
    <lineage>
        <taxon>Eukaryota</taxon>
        <taxon>Fungi</taxon>
        <taxon>Dikarya</taxon>
        <taxon>Basidiomycota</taxon>
        <taxon>Agaricomycotina</taxon>
        <taxon>Agaricomycetes</taxon>
        <taxon>Agaricomycetidae</taxon>
        <taxon>Boletales</taxon>
        <taxon>Boletales incertae sedis</taxon>
        <taxon>Leucogyrophana</taxon>
    </lineage>
</organism>
<dbReference type="Proteomes" id="UP000053820">
    <property type="component" value="Unassembled WGS sequence"/>
</dbReference>
<dbReference type="OrthoDB" id="10520763at2759"/>
<dbReference type="AlphaFoldDB" id="A0A0C9W8T8"/>
<feature type="region of interest" description="Disordered" evidence="1">
    <location>
        <begin position="198"/>
        <end position="252"/>
    </location>
</feature>
<gene>
    <name evidence="2" type="ORF">HYDPIDRAFT_33136</name>
</gene>
<accession>A0A0C9W8T8</accession>
<evidence type="ECO:0000256" key="1">
    <source>
        <dbReference type="SAM" id="MobiDB-lite"/>
    </source>
</evidence>
<protein>
    <submittedName>
        <fullName evidence="2">Uncharacterized protein</fullName>
    </submittedName>
</protein>
<evidence type="ECO:0000313" key="2">
    <source>
        <dbReference type="EMBL" id="KIJ59531.1"/>
    </source>
</evidence>
<feature type="compositionally biased region" description="Pro residues" evidence="1">
    <location>
        <begin position="214"/>
        <end position="228"/>
    </location>
</feature>
<dbReference type="HOGENOM" id="CLU_1102910_0_0_1"/>
<reference evidence="2 3" key="1">
    <citation type="submission" date="2014-04" db="EMBL/GenBank/DDBJ databases">
        <title>Evolutionary Origins and Diversification of the Mycorrhizal Mutualists.</title>
        <authorList>
            <consortium name="DOE Joint Genome Institute"/>
            <consortium name="Mycorrhizal Genomics Consortium"/>
            <person name="Kohler A."/>
            <person name="Kuo A."/>
            <person name="Nagy L.G."/>
            <person name="Floudas D."/>
            <person name="Copeland A."/>
            <person name="Barry K.W."/>
            <person name="Cichocki N."/>
            <person name="Veneault-Fourrey C."/>
            <person name="LaButti K."/>
            <person name="Lindquist E.A."/>
            <person name="Lipzen A."/>
            <person name="Lundell T."/>
            <person name="Morin E."/>
            <person name="Murat C."/>
            <person name="Riley R."/>
            <person name="Ohm R."/>
            <person name="Sun H."/>
            <person name="Tunlid A."/>
            <person name="Henrissat B."/>
            <person name="Grigoriev I.V."/>
            <person name="Hibbett D.S."/>
            <person name="Martin F."/>
        </authorList>
    </citation>
    <scope>NUCLEOTIDE SEQUENCE [LARGE SCALE GENOMIC DNA]</scope>
    <source>
        <strain evidence="2 3">MD-312</strain>
    </source>
</reference>
<feature type="region of interest" description="Disordered" evidence="1">
    <location>
        <begin position="35"/>
        <end position="72"/>
    </location>
</feature>
<sequence>MWSSSSTPIPPSTQPASVLMPPPVPVMPLAPIQVVEPAPPPENSGTTAPGIPPAPVAPATAQAPPPLPLKPVYSGREERYHVYDGFMDRHLPHSQQEHECPEWLDQARQQIGGSYTHHGGYRQLGQYFPYENGDGHMLPPHATANIPRGVPYREDMYRRDPRGMFGGFRGWEGHLGPGMYQDLMEGMAPYQSRVDNFQAYREPPVNQRFGPGHGPSPIPLSEPQPRPSYPRSSRDPQEAASQPAKPIDSVQD</sequence>
<evidence type="ECO:0000313" key="3">
    <source>
        <dbReference type="Proteomes" id="UP000053820"/>
    </source>
</evidence>
<name>A0A0C9W8T8_9AGAM</name>